<organism evidence="2 3">
    <name type="scientific">Loa loa</name>
    <name type="common">Eye worm</name>
    <name type="synonym">Filaria loa</name>
    <dbReference type="NCBI Taxonomy" id="7209"/>
    <lineage>
        <taxon>Eukaryota</taxon>
        <taxon>Metazoa</taxon>
        <taxon>Ecdysozoa</taxon>
        <taxon>Nematoda</taxon>
        <taxon>Chromadorea</taxon>
        <taxon>Rhabditida</taxon>
        <taxon>Spirurina</taxon>
        <taxon>Spiruromorpha</taxon>
        <taxon>Filarioidea</taxon>
        <taxon>Onchocercidae</taxon>
        <taxon>Loa</taxon>
    </lineage>
</organism>
<reference evidence="2" key="1">
    <citation type="submission" date="2012-04" db="EMBL/GenBank/DDBJ databases">
        <title>The Genome Sequence of Loa loa.</title>
        <authorList>
            <consortium name="The Broad Institute Genome Sequencing Platform"/>
            <consortium name="Broad Institute Genome Sequencing Center for Infectious Disease"/>
            <person name="Nutman T.B."/>
            <person name="Fink D.L."/>
            <person name="Russ C."/>
            <person name="Young S."/>
            <person name="Zeng Q."/>
            <person name="Gargeya S."/>
            <person name="Alvarado L."/>
            <person name="Berlin A."/>
            <person name="Chapman S.B."/>
            <person name="Chen Z."/>
            <person name="Freedman E."/>
            <person name="Gellesch M."/>
            <person name="Goldberg J."/>
            <person name="Griggs A."/>
            <person name="Gujja S."/>
            <person name="Heilman E.R."/>
            <person name="Heiman D."/>
            <person name="Howarth C."/>
            <person name="Mehta T."/>
            <person name="Neiman D."/>
            <person name="Pearson M."/>
            <person name="Roberts A."/>
            <person name="Saif S."/>
            <person name="Shea T."/>
            <person name="Shenoy N."/>
            <person name="Sisk P."/>
            <person name="Stolte C."/>
            <person name="Sykes S."/>
            <person name="White J."/>
            <person name="Yandava C."/>
            <person name="Haas B."/>
            <person name="Henn M.R."/>
            <person name="Nusbaum C."/>
            <person name="Birren B."/>
        </authorList>
    </citation>
    <scope>NUCLEOTIDE SEQUENCE [LARGE SCALE GENOMIC DNA]</scope>
</reference>
<feature type="region of interest" description="Disordered" evidence="1">
    <location>
        <begin position="71"/>
        <end position="92"/>
    </location>
</feature>
<dbReference type="Proteomes" id="UP000095285">
    <property type="component" value="Unassembled WGS sequence"/>
</dbReference>
<evidence type="ECO:0000313" key="2">
    <source>
        <dbReference type="Proteomes" id="UP000095285"/>
    </source>
</evidence>
<evidence type="ECO:0000313" key="3">
    <source>
        <dbReference type="WBParaSite" id="EN70_1693"/>
    </source>
</evidence>
<name>A0A1I7VEK0_LOALO</name>
<proteinExistence type="predicted"/>
<dbReference type="WBParaSite" id="EN70_1693">
    <property type="protein sequence ID" value="EN70_1693"/>
    <property type="gene ID" value="EN70_1693"/>
</dbReference>
<evidence type="ECO:0000256" key="1">
    <source>
        <dbReference type="SAM" id="MobiDB-lite"/>
    </source>
</evidence>
<dbReference type="STRING" id="7209.A0A1I7VEK0"/>
<reference evidence="3" key="2">
    <citation type="submission" date="2016-11" db="UniProtKB">
        <authorList>
            <consortium name="WormBaseParasite"/>
        </authorList>
    </citation>
    <scope>IDENTIFICATION</scope>
</reference>
<accession>A0A1I7VEK0</accession>
<sequence length="92" mass="10547">MLLQSFQSLKVQFRTTKLVLLPSLQSGKQSFEAKNERNLKSPDVLEVQLNFNSVADVNEHYSFVQKKDQMKKNVGNSNDSGRKQVMNMTIKN</sequence>
<dbReference type="AlphaFoldDB" id="A0A1I7VEK0"/>
<protein>
    <submittedName>
        <fullName evidence="3">Uncharacterized protein</fullName>
    </submittedName>
</protein>
<keyword evidence="2" id="KW-1185">Reference proteome</keyword>